<name>A0AAD3XXI6_NEPGR</name>
<dbReference type="PANTHER" id="PTHR46621">
    <property type="entry name" value="SNRNA-ACTIVATING PROTEIN COMPLEX SUBUNIT 4"/>
    <property type="match status" value="1"/>
</dbReference>
<dbReference type="Pfam" id="PF00249">
    <property type="entry name" value="Myb_DNA-binding"/>
    <property type="match status" value="4"/>
</dbReference>
<feature type="domain" description="Myb-like" evidence="6">
    <location>
        <begin position="143"/>
        <end position="194"/>
    </location>
</feature>
<evidence type="ECO:0000256" key="5">
    <source>
        <dbReference type="ARBA" id="ARBA00023242"/>
    </source>
</evidence>
<accession>A0AAD3XXI6</accession>
<reference evidence="8" key="1">
    <citation type="submission" date="2023-05" db="EMBL/GenBank/DDBJ databases">
        <title>Nepenthes gracilis genome sequencing.</title>
        <authorList>
            <person name="Fukushima K."/>
        </authorList>
    </citation>
    <scope>NUCLEOTIDE SEQUENCE</scope>
    <source>
        <strain evidence="8">SING2019-196</strain>
    </source>
</reference>
<dbReference type="GO" id="GO:0000978">
    <property type="term" value="F:RNA polymerase II cis-regulatory region sequence-specific DNA binding"/>
    <property type="evidence" value="ECO:0007669"/>
    <property type="project" value="TreeGrafter"/>
</dbReference>
<comment type="subcellular location">
    <subcellularLocation>
        <location evidence="1">Nucleus</location>
    </subcellularLocation>
</comment>
<dbReference type="InterPro" id="IPR051575">
    <property type="entry name" value="Myb-like_DNA-bd"/>
</dbReference>
<evidence type="ECO:0000313" key="9">
    <source>
        <dbReference type="Proteomes" id="UP001279734"/>
    </source>
</evidence>
<evidence type="ECO:0000259" key="6">
    <source>
        <dbReference type="PROSITE" id="PS50090"/>
    </source>
</evidence>
<dbReference type="Proteomes" id="UP001279734">
    <property type="component" value="Unassembled WGS sequence"/>
</dbReference>
<dbReference type="GO" id="GO:0019185">
    <property type="term" value="C:snRNA-activating protein complex"/>
    <property type="evidence" value="ECO:0007669"/>
    <property type="project" value="TreeGrafter"/>
</dbReference>
<keyword evidence="4" id="KW-0804">Transcription</keyword>
<dbReference type="PANTHER" id="PTHR46621:SF1">
    <property type="entry name" value="SNRNA-ACTIVATING PROTEIN COMPLEX SUBUNIT 4"/>
    <property type="match status" value="1"/>
</dbReference>
<evidence type="ECO:0000259" key="7">
    <source>
        <dbReference type="PROSITE" id="PS51294"/>
    </source>
</evidence>
<dbReference type="PROSITE" id="PS51294">
    <property type="entry name" value="HTH_MYB"/>
    <property type="match status" value="3"/>
</dbReference>
<evidence type="ECO:0000256" key="3">
    <source>
        <dbReference type="ARBA" id="ARBA00023125"/>
    </source>
</evidence>
<dbReference type="AlphaFoldDB" id="A0AAD3XXI6"/>
<sequence>MEERENLKKGIMQQFQEMLLQNLLYEVSSSEAPRYLDELDDIMSSIRDVEVTPEKMRIFLPKVNWEQLASMYVPRRSGAECEARWLNFEDGLINHAEWTTLEDKKLLLILQEKGLNNWIDISVSLQTNRTPFRCLARYQRSLNSSILKRDWTVDEDALLQSAVEEFGESNWQAVASALEGRTGPQCSNRWRKSLHPTIERKGNWTQDEDKCLKVAVTVIGPKSWHKIAQFVPGRTQVQCRERWVNCLDPSLITGGWTEEDDLKLQAAIAEHGYCWARVAACLPPRTDNQCRRRWKVLFPHEVPLLQAARDIQRTALISNFVDRESLRPSLGPKDFIALPHPNSMPGVVNVKQRKLRGRTEADKIEVTAFLHIPRKLRSRRCRRKVVEEFPVIRECNVVKTIGEDDTLSNKQKMVNKSSSKKNKCAELWRDSSSHFDSRFSSGGKEAELSDMVVMFGEDDTLANNRRRSEEKILFCEISYIFKQRRS</sequence>
<proteinExistence type="predicted"/>
<keyword evidence="3" id="KW-0238">DNA-binding</keyword>
<dbReference type="GO" id="GO:0001006">
    <property type="term" value="F:RNA polymerase III type 3 promoter sequence-specific DNA binding"/>
    <property type="evidence" value="ECO:0007669"/>
    <property type="project" value="TreeGrafter"/>
</dbReference>
<dbReference type="SMART" id="SM00717">
    <property type="entry name" value="SANT"/>
    <property type="match status" value="4"/>
</dbReference>
<evidence type="ECO:0000256" key="2">
    <source>
        <dbReference type="ARBA" id="ARBA00023015"/>
    </source>
</evidence>
<keyword evidence="5" id="KW-0539">Nucleus</keyword>
<dbReference type="Gene3D" id="1.10.10.60">
    <property type="entry name" value="Homeodomain-like"/>
    <property type="match status" value="4"/>
</dbReference>
<feature type="domain" description="Myb-like" evidence="6">
    <location>
        <begin position="98"/>
        <end position="142"/>
    </location>
</feature>
<dbReference type="InterPro" id="IPR009057">
    <property type="entry name" value="Homeodomain-like_sf"/>
</dbReference>
<feature type="domain" description="HTH myb-type" evidence="7">
    <location>
        <begin position="200"/>
        <end position="251"/>
    </location>
</feature>
<feature type="domain" description="Myb-like" evidence="6">
    <location>
        <begin position="200"/>
        <end position="247"/>
    </location>
</feature>
<protein>
    <submittedName>
        <fullName evidence="8">Uncharacterized protein</fullName>
    </submittedName>
</protein>
<dbReference type="GO" id="GO:0005634">
    <property type="term" value="C:nucleus"/>
    <property type="evidence" value="ECO:0007669"/>
    <property type="project" value="UniProtKB-SubCell"/>
</dbReference>
<feature type="domain" description="Myb-like" evidence="6">
    <location>
        <begin position="248"/>
        <end position="298"/>
    </location>
</feature>
<dbReference type="FunFam" id="1.10.10.60:FF:000016">
    <property type="entry name" value="Transcriptional activator Myb isoform A"/>
    <property type="match status" value="1"/>
</dbReference>
<keyword evidence="9" id="KW-1185">Reference proteome</keyword>
<dbReference type="InterPro" id="IPR017930">
    <property type="entry name" value="Myb_dom"/>
</dbReference>
<dbReference type="GO" id="GO:0042796">
    <property type="term" value="P:snRNA transcription by RNA polymerase III"/>
    <property type="evidence" value="ECO:0007669"/>
    <property type="project" value="TreeGrafter"/>
</dbReference>
<feature type="domain" description="HTH myb-type" evidence="7">
    <location>
        <begin position="256"/>
        <end position="302"/>
    </location>
</feature>
<dbReference type="PROSITE" id="PS50090">
    <property type="entry name" value="MYB_LIKE"/>
    <property type="match status" value="4"/>
</dbReference>
<feature type="domain" description="HTH myb-type" evidence="7">
    <location>
        <begin position="143"/>
        <end position="198"/>
    </location>
</feature>
<evidence type="ECO:0000256" key="4">
    <source>
        <dbReference type="ARBA" id="ARBA00023163"/>
    </source>
</evidence>
<gene>
    <name evidence="8" type="ORF">Nepgr_023229</name>
</gene>
<keyword evidence="2" id="KW-0805">Transcription regulation</keyword>
<dbReference type="InterPro" id="IPR001005">
    <property type="entry name" value="SANT/Myb"/>
</dbReference>
<dbReference type="EMBL" id="BSYO01000023">
    <property type="protein sequence ID" value="GMH21387.1"/>
    <property type="molecule type" value="Genomic_DNA"/>
</dbReference>
<evidence type="ECO:0000256" key="1">
    <source>
        <dbReference type="ARBA" id="ARBA00004123"/>
    </source>
</evidence>
<comment type="caution">
    <text evidence="8">The sequence shown here is derived from an EMBL/GenBank/DDBJ whole genome shotgun (WGS) entry which is preliminary data.</text>
</comment>
<dbReference type="SUPFAM" id="SSF46689">
    <property type="entry name" value="Homeodomain-like"/>
    <property type="match status" value="3"/>
</dbReference>
<dbReference type="CDD" id="cd00167">
    <property type="entry name" value="SANT"/>
    <property type="match status" value="3"/>
</dbReference>
<evidence type="ECO:0000313" key="8">
    <source>
        <dbReference type="EMBL" id="GMH21387.1"/>
    </source>
</evidence>
<dbReference type="GO" id="GO:0042795">
    <property type="term" value="P:snRNA transcription by RNA polymerase II"/>
    <property type="evidence" value="ECO:0007669"/>
    <property type="project" value="TreeGrafter"/>
</dbReference>
<organism evidence="8 9">
    <name type="scientific">Nepenthes gracilis</name>
    <name type="common">Slender pitcher plant</name>
    <dbReference type="NCBI Taxonomy" id="150966"/>
    <lineage>
        <taxon>Eukaryota</taxon>
        <taxon>Viridiplantae</taxon>
        <taxon>Streptophyta</taxon>
        <taxon>Embryophyta</taxon>
        <taxon>Tracheophyta</taxon>
        <taxon>Spermatophyta</taxon>
        <taxon>Magnoliopsida</taxon>
        <taxon>eudicotyledons</taxon>
        <taxon>Gunneridae</taxon>
        <taxon>Pentapetalae</taxon>
        <taxon>Caryophyllales</taxon>
        <taxon>Nepenthaceae</taxon>
        <taxon>Nepenthes</taxon>
    </lineage>
</organism>